<proteinExistence type="predicted"/>
<feature type="coiled-coil region" evidence="1">
    <location>
        <begin position="59"/>
        <end position="143"/>
    </location>
</feature>
<dbReference type="Proteomes" id="UP001189429">
    <property type="component" value="Unassembled WGS sequence"/>
</dbReference>
<gene>
    <name evidence="2" type="ORF">PCOR1329_LOCUS11136</name>
</gene>
<reference evidence="2" key="1">
    <citation type="submission" date="2023-10" db="EMBL/GenBank/DDBJ databases">
        <authorList>
            <person name="Chen Y."/>
            <person name="Shah S."/>
            <person name="Dougan E. K."/>
            <person name="Thang M."/>
            <person name="Chan C."/>
        </authorList>
    </citation>
    <scope>NUCLEOTIDE SEQUENCE [LARGE SCALE GENOMIC DNA]</scope>
</reference>
<keyword evidence="3" id="KW-1185">Reference proteome</keyword>
<evidence type="ECO:0000256" key="1">
    <source>
        <dbReference type="SAM" id="Coils"/>
    </source>
</evidence>
<organism evidence="2 3">
    <name type="scientific">Prorocentrum cordatum</name>
    <dbReference type="NCBI Taxonomy" id="2364126"/>
    <lineage>
        <taxon>Eukaryota</taxon>
        <taxon>Sar</taxon>
        <taxon>Alveolata</taxon>
        <taxon>Dinophyceae</taxon>
        <taxon>Prorocentrales</taxon>
        <taxon>Prorocentraceae</taxon>
        <taxon>Prorocentrum</taxon>
    </lineage>
</organism>
<name>A0ABN9QGQ1_9DINO</name>
<sequence length="528" mass="57863">MVRIAAAALAFTACRALKTEPSTMSESLEQPMPGDFRALGQTGKAMTDSDGVFQFGGEVAAAEAAAMKAREEAAAALAAEGRDAQLSARVMDAEARHAEAQVAKEDKEQRMLEKVMDSMGHEADAEERSVDAMEQKLRHMESVVRHDLTATGKKTEDTDMSPHWVIDPKVELEDKIERKMDAELEKEEGQAAKLMVQARKQVDAALAKEKMYMHHRSSVEHETQVKLDAEADALRKEAAESGTLSEEDTLQLLDISKQDLDNITITLAGFAKQRPDQMTAVWIEEKLDSSRSKIAIASSKMVEAIKHKVELFKNHHQDYDDHQFLGLLSRTLNETMGEIRTFEETKGYLMNKFQGWDKANGEKLTLSLAQAIQGVTGSVEFKSHLLRIDTARLVDTQSTHEDRAPAVVEIAPAATACATLTNLVSTAMVPAYQSLSHQKEKLDNISKIVPSVTGKFPTFIQDRMGARAAPLLNMAYVENLALKEVAMGIVQEASPVVVSRLHCTVHSASVRSGFGVVAVVAALVAWLA</sequence>
<comment type="caution">
    <text evidence="2">The sequence shown here is derived from an EMBL/GenBank/DDBJ whole genome shotgun (WGS) entry which is preliminary data.</text>
</comment>
<evidence type="ECO:0000313" key="2">
    <source>
        <dbReference type="EMBL" id="CAK0804270.1"/>
    </source>
</evidence>
<dbReference type="EMBL" id="CAUYUJ010003202">
    <property type="protein sequence ID" value="CAK0804270.1"/>
    <property type="molecule type" value="Genomic_DNA"/>
</dbReference>
<accession>A0ABN9QGQ1</accession>
<protein>
    <submittedName>
        <fullName evidence="2">Uncharacterized protein</fullName>
    </submittedName>
</protein>
<keyword evidence="1" id="KW-0175">Coiled coil</keyword>
<evidence type="ECO:0000313" key="3">
    <source>
        <dbReference type="Proteomes" id="UP001189429"/>
    </source>
</evidence>